<dbReference type="AlphaFoldDB" id="A0A9D4MEQ6"/>
<dbReference type="EMBL" id="JAIWYP010000002">
    <property type="protein sequence ID" value="KAH3876005.1"/>
    <property type="molecule type" value="Genomic_DNA"/>
</dbReference>
<reference evidence="1" key="1">
    <citation type="journal article" date="2019" name="bioRxiv">
        <title>The Genome of the Zebra Mussel, Dreissena polymorpha: A Resource for Invasive Species Research.</title>
        <authorList>
            <person name="McCartney M.A."/>
            <person name="Auch B."/>
            <person name="Kono T."/>
            <person name="Mallez S."/>
            <person name="Zhang Y."/>
            <person name="Obille A."/>
            <person name="Becker A."/>
            <person name="Abrahante J.E."/>
            <person name="Garbe J."/>
            <person name="Badalamenti J.P."/>
            <person name="Herman A."/>
            <person name="Mangelson H."/>
            <person name="Liachko I."/>
            <person name="Sullivan S."/>
            <person name="Sone E.D."/>
            <person name="Koren S."/>
            <person name="Silverstein K.A.T."/>
            <person name="Beckman K.B."/>
            <person name="Gohl D.M."/>
        </authorList>
    </citation>
    <scope>NUCLEOTIDE SEQUENCE</scope>
    <source>
        <strain evidence="1">Duluth1</strain>
        <tissue evidence="1">Whole animal</tissue>
    </source>
</reference>
<reference evidence="1" key="2">
    <citation type="submission" date="2020-11" db="EMBL/GenBank/DDBJ databases">
        <authorList>
            <person name="McCartney M.A."/>
            <person name="Auch B."/>
            <person name="Kono T."/>
            <person name="Mallez S."/>
            <person name="Becker A."/>
            <person name="Gohl D.M."/>
            <person name="Silverstein K.A.T."/>
            <person name="Koren S."/>
            <person name="Bechman K.B."/>
            <person name="Herman A."/>
            <person name="Abrahante J.E."/>
            <person name="Garbe J."/>
        </authorList>
    </citation>
    <scope>NUCLEOTIDE SEQUENCE</scope>
    <source>
        <strain evidence="1">Duluth1</strain>
        <tissue evidence="1">Whole animal</tissue>
    </source>
</reference>
<accession>A0A9D4MEQ6</accession>
<protein>
    <submittedName>
        <fullName evidence="1">Uncharacterized protein</fullName>
    </submittedName>
</protein>
<name>A0A9D4MEQ6_DREPO</name>
<evidence type="ECO:0000313" key="2">
    <source>
        <dbReference type="Proteomes" id="UP000828390"/>
    </source>
</evidence>
<dbReference type="PROSITE" id="PS51257">
    <property type="entry name" value="PROKAR_LIPOPROTEIN"/>
    <property type="match status" value="1"/>
</dbReference>
<keyword evidence="2" id="KW-1185">Reference proteome</keyword>
<gene>
    <name evidence="1" type="ORF">DPMN_039285</name>
</gene>
<organism evidence="1 2">
    <name type="scientific">Dreissena polymorpha</name>
    <name type="common">Zebra mussel</name>
    <name type="synonym">Mytilus polymorpha</name>
    <dbReference type="NCBI Taxonomy" id="45954"/>
    <lineage>
        <taxon>Eukaryota</taxon>
        <taxon>Metazoa</taxon>
        <taxon>Spiralia</taxon>
        <taxon>Lophotrochozoa</taxon>
        <taxon>Mollusca</taxon>
        <taxon>Bivalvia</taxon>
        <taxon>Autobranchia</taxon>
        <taxon>Heteroconchia</taxon>
        <taxon>Euheterodonta</taxon>
        <taxon>Imparidentia</taxon>
        <taxon>Neoheterodontei</taxon>
        <taxon>Myida</taxon>
        <taxon>Dreissenoidea</taxon>
        <taxon>Dreissenidae</taxon>
        <taxon>Dreissena</taxon>
    </lineage>
</organism>
<dbReference type="Proteomes" id="UP000828390">
    <property type="component" value="Unassembled WGS sequence"/>
</dbReference>
<comment type="caution">
    <text evidence="1">The sequence shown here is derived from an EMBL/GenBank/DDBJ whole genome shotgun (WGS) entry which is preliminary data.</text>
</comment>
<evidence type="ECO:0000313" key="1">
    <source>
        <dbReference type="EMBL" id="KAH3876005.1"/>
    </source>
</evidence>
<sequence>MKRSLSCIGQSEACTSTYMFTACHSLVVHTQRAASTQKHEDVGGSAPYRLGTALLEAEEAEKKKMAVSPTDGVSPSRPFALPNEFRLITRSYSHLVLISSLKDEAGLTSPDQYILHVKTYN</sequence>
<proteinExistence type="predicted"/>